<dbReference type="Pfam" id="PF05595">
    <property type="entry name" value="DUF771"/>
    <property type="match status" value="1"/>
</dbReference>
<evidence type="ECO:0000313" key="1">
    <source>
        <dbReference type="EMBL" id="SOC16550.1"/>
    </source>
</evidence>
<dbReference type="InterPro" id="IPR008489">
    <property type="entry name" value="DUF771"/>
</dbReference>
<organism evidence="1 2">
    <name type="scientific">Ureibacillus xyleni</name>
    <dbReference type="NCBI Taxonomy" id="614648"/>
    <lineage>
        <taxon>Bacteria</taxon>
        <taxon>Bacillati</taxon>
        <taxon>Bacillota</taxon>
        <taxon>Bacilli</taxon>
        <taxon>Bacillales</taxon>
        <taxon>Caryophanaceae</taxon>
        <taxon>Ureibacillus</taxon>
    </lineage>
</organism>
<gene>
    <name evidence="1" type="ORF">SAMN05880501_10919</name>
</gene>
<evidence type="ECO:0000313" key="2">
    <source>
        <dbReference type="Proteomes" id="UP000219636"/>
    </source>
</evidence>
<dbReference type="EMBL" id="OBMQ01000009">
    <property type="protein sequence ID" value="SOC16550.1"/>
    <property type="molecule type" value="Genomic_DNA"/>
</dbReference>
<dbReference type="Proteomes" id="UP000219636">
    <property type="component" value="Unassembled WGS sequence"/>
</dbReference>
<dbReference type="AlphaFoldDB" id="A0A285T5T4"/>
<proteinExistence type="predicted"/>
<reference evidence="2" key="1">
    <citation type="submission" date="2017-08" db="EMBL/GenBank/DDBJ databases">
        <authorList>
            <person name="Varghese N."/>
            <person name="Submissions S."/>
        </authorList>
    </citation>
    <scope>NUCLEOTIDE SEQUENCE [LARGE SCALE GENOMIC DNA]</scope>
    <source>
        <strain evidence="2">JC22</strain>
    </source>
</reference>
<dbReference type="RefSeq" id="WP_237658421.1">
    <property type="nucleotide sequence ID" value="NZ_OBMQ01000009.1"/>
</dbReference>
<accession>A0A285T5T4</accession>
<protein>
    <submittedName>
        <fullName evidence="1">Phage pi2 protein 07</fullName>
    </submittedName>
</protein>
<keyword evidence="2" id="KW-1185">Reference proteome</keyword>
<name>A0A285T5T4_9BACL</name>
<sequence>MNNFLEKNNFQALPDYLIISKSDLEEMLQQQLLGTYWSMKDLEKQVNRKHEWIKEHILYPAKFRNLLDIECGGFVYYPKSKGQTWAFNALKMAEFLHDNFSEIFSDKNQLM</sequence>